<evidence type="ECO:0000256" key="10">
    <source>
        <dbReference type="ARBA" id="ARBA00022692"/>
    </source>
</evidence>
<evidence type="ECO:0000256" key="11">
    <source>
        <dbReference type="ARBA" id="ARBA00022723"/>
    </source>
</evidence>
<organism evidence="17 18">
    <name type="scientific">Sphingomonas oleivorans</name>
    <dbReference type="NCBI Taxonomy" id="1735121"/>
    <lineage>
        <taxon>Bacteria</taxon>
        <taxon>Pseudomonadati</taxon>
        <taxon>Pseudomonadota</taxon>
        <taxon>Alphaproteobacteria</taxon>
        <taxon>Sphingomonadales</taxon>
        <taxon>Sphingomonadaceae</taxon>
        <taxon>Sphingomonas</taxon>
    </lineage>
</organism>
<dbReference type="UniPathway" id="UPA00223"/>
<evidence type="ECO:0000256" key="1">
    <source>
        <dbReference type="ARBA" id="ARBA00001971"/>
    </source>
</evidence>
<dbReference type="NCBIfam" id="TIGR02968">
    <property type="entry name" value="succ_dehyd_anc"/>
    <property type="match status" value="1"/>
</dbReference>
<dbReference type="InterPro" id="IPR014312">
    <property type="entry name" value="Succ_DH_anchor"/>
</dbReference>
<comment type="caution">
    <text evidence="17">The sequence shown here is derived from an EMBL/GenBank/DDBJ whole genome shotgun (WGS) entry which is preliminary data.</text>
</comment>
<dbReference type="RefSeq" id="WP_107967881.1">
    <property type="nucleotide sequence ID" value="NZ_NWBU01000009.1"/>
</dbReference>
<dbReference type="GO" id="GO:0046872">
    <property type="term" value="F:metal ion binding"/>
    <property type="evidence" value="ECO:0007669"/>
    <property type="project" value="UniProtKB-KW"/>
</dbReference>
<keyword evidence="12" id="KW-0249">Electron transport</keyword>
<keyword evidence="10 16" id="KW-0812">Transmembrane</keyword>
<dbReference type="CDD" id="cd03495">
    <property type="entry name" value="SQR_TypeC_SdhD_like"/>
    <property type="match status" value="1"/>
</dbReference>
<feature type="transmembrane region" description="Helical" evidence="16">
    <location>
        <begin position="23"/>
        <end position="42"/>
    </location>
</feature>
<dbReference type="EMBL" id="NWBU01000009">
    <property type="protein sequence ID" value="PTQ10856.1"/>
    <property type="molecule type" value="Genomic_DNA"/>
</dbReference>
<dbReference type="Gene3D" id="1.20.1300.10">
    <property type="entry name" value="Fumarate reductase/succinate dehydrogenase, transmembrane subunit"/>
    <property type="match status" value="1"/>
</dbReference>
<keyword evidence="8" id="KW-0816">Tricarboxylic acid cycle</keyword>
<comment type="pathway">
    <text evidence="4">Carbohydrate metabolism; tricarboxylic acid cycle.</text>
</comment>
<evidence type="ECO:0000256" key="2">
    <source>
        <dbReference type="ARBA" id="ARBA00004050"/>
    </source>
</evidence>
<comment type="subunit">
    <text evidence="5">Part of an enzyme complex containing four subunits: a flavoprotein, an iron-sulfur protein, plus two membrane-anchoring proteins, SdhC and SdhD.</text>
</comment>
<evidence type="ECO:0000256" key="12">
    <source>
        <dbReference type="ARBA" id="ARBA00022982"/>
    </source>
</evidence>
<keyword evidence="14" id="KW-0408">Iron</keyword>
<evidence type="ECO:0000256" key="13">
    <source>
        <dbReference type="ARBA" id="ARBA00022989"/>
    </source>
</evidence>
<evidence type="ECO:0000256" key="9">
    <source>
        <dbReference type="ARBA" id="ARBA00022617"/>
    </source>
</evidence>
<sequence length="128" mass="14045">MGTGTGIGRVRGLGSAKSGAHHWWLQRVTAAGNLLLVLWFVVSLLRLPLMDHKVVYLWLASPLNAVLLILMVINTFWHFRLGLQVVLEDYQHDQTKILGLILLNFYAIGGGALAIFSILKIAFGGVPA</sequence>
<keyword evidence="11" id="KW-0479">Metal-binding</keyword>
<keyword evidence="18" id="KW-1185">Reference proteome</keyword>
<evidence type="ECO:0000313" key="17">
    <source>
        <dbReference type="EMBL" id="PTQ10856.1"/>
    </source>
</evidence>
<gene>
    <name evidence="17" type="primary">sdhD</name>
    <name evidence="17" type="ORF">CLG96_10725</name>
</gene>
<evidence type="ECO:0000256" key="8">
    <source>
        <dbReference type="ARBA" id="ARBA00022532"/>
    </source>
</evidence>
<comment type="function">
    <text evidence="2">Membrane-anchoring subunit of succinate dehydrogenase (SDH).</text>
</comment>
<protein>
    <recommendedName>
        <fullName evidence="6">Succinate dehydrogenase hydrophobic membrane anchor subunit</fullName>
    </recommendedName>
</protein>
<keyword evidence="9" id="KW-0349">Heme</keyword>
<evidence type="ECO:0000256" key="14">
    <source>
        <dbReference type="ARBA" id="ARBA00023004"/>
    </source>
</evidence>
<name>A0A2T5FXL0_9SPHN</name>
<evidence type="ECO:0000256" key="7">
    <source>
        <dbReference type="ARBA" id="ARBA00022448"/>
    </source>
</evidence>
<dbReference type="Proteomes" id="UP000244162">
    <property type="component" value="Unassembled WGS sequence"/>
</dbReference>
<accession>A0A2T5FXL0</accession>
<feature type="transmembrane region" description="Helical" evidence="16">
    <location>
        <begin position="97"/>
        <end position="119"/>
    </location>
</feature>
<dbReference type="OrthoDB" id="9809280at2"/>
<reference evidence="17 18" key="1">
    <citation type="submission" date="2017-09" db="EMBL/GenBank/DDBJ databases">
        <title>Sphingomonas panjinensis sp.nov., isolated from oil-contaminated soil.</title>
        <authorList>
            <person name="Wang L."/>
            <person name="Chen L."/>
        </authorList>
    </citation>
    <scope>NUCLEOTIDE SEQUENCE [LARGE SCALE GENOMIC DNA]</scope>
    <source>
        <strain evidence="17 18">FW-11</strain>
    </source>
</reference>
<evidence type="ECO:0000313" key="18">
    <source>
        <dbReference type="Proteomes" id="UP000244162"/>
    </source>
</evidence>
<evidence type="ECO:0000256" key="6">
    <source>
        <dbReference type="ARBA" id="ARBA00019425"/>
    </source>
</evidence>
<keyword evidence="15 16" id="KW-0472">Membrane</keyword>
<comment type="subcellular location">
    <subcellularLocation>
        <location evidence="3">Membrane</location>
        <topology evidence="3">Multi-pass membrane protein</topology>
    </subcellularLocation>
</comment>
<dbReference type="GO" id="GO:0020037">
    <property type="term" value="F:heme binding"/>
    <property type="evidence" value="ECO:0007669"/>
    <property type="project" value="InterPro"/>
</dbReference>
<keyword evidence="13 16" id="KW-1133">Transmembrane helix</keyword>
<dbReference type="InterPro" id="IPR000701">
    <property type="entry name" value="SuccDH_FuR_B_TM-su"/>
</dbReference>
<comment type="cofactor">
    <cofactor evidence="1">
        <name>heme</name>
        <dbReference type="ChEBI" id="CHEBI:30413"/>
    </cofactor>
</comment>
<evidence type="ECO:0000256" key="5">
    <source>
        <dbReference type="ARBA" id="ARBA00011558"/>
    </source>
</evidence>
<evidence type="ECO:0000256" key="16">
    <source>
        <dbReference type="SAM" id="Phobius"/>
    </source>
</evidence>
<evidence type="ECO:0000256" key="3">
    <source>
        <dbReference type="ARBA" id="ARBA00004141"/>
    </source>
</evidence>
<dbReference type="AlphaFoldDB" id="A0A2T5FXL0"/>
<keyword evidence="7" id="KW-0813">Transport</keyword>
<feature type="transmembrane region" description="Helical" evidence="16">
    <location>
        <begin position="54"/>
        <end position="77"/>
    </location>
</feature>
<dbReference type="GO" id="GO:0016020">
    <property type="term" value="C:membrane"/>
    <property type="evidence" value="ECO:0007669"/>
    <property type="project" value="UniProtKB-SubCell"/>
</dbReference>
<dbReference type="SUPFAM" id="SSF81343">
    <property type="entry name" value="Fumarate reductase respiratory complex transmembrane subunits"/>
    <property type="match status" value="1"/>
</dbReference>
<dbReference type="InterPro" id="IPR034804">
    <property type="entry name" value="SQR/QFR_C/D"/>
</dbReference>
<evidence type="ECO:0000256" key="15">
    <source>
        <dbReference type="ARBA" id="ARBA00023136"/>
    </source>
</evidence>
<dbReference type="Pfam" id="PF01127">
    <property type="entry name" value="Sdh_cyt"/>
    <property type="match status" value="1"/>
</dbReference>
<proteinExistence type="predicted"/>
<evidence type="ECO:0000256" key="4">
    <source>
        <dbReference type="ARBA" id="ARBA00005163"/>
    </source>
</evidence>
<dbReference type="GO" id="GO:0006099">
    <property type="term" value="P:tricarboxylic acid cycle"/>
    <property type="evidence" value="ECO:0007669"/>
    <property type="project" value="UniProtKB-UniPathway"/>
</dbReference>